<evidence type="ECO:0000256" key="3">
    <source>
        <dbReference type="ARBA" id="ARBA00022692"/>
    </source>
</evidence>
<feature type="transmembrane region" description="Helical" evidence="13">
    <location>
        <begin position="310"/>
        <end position="331"/>
    </location>
</feature>
<feature type="transmembrane region" description="Helical" evidence="13">
    <location>
        <begin position="250"/>
        <end position="274"/>
    </location>
</feature>
<keyword evidence="8" id="KW-0350">Heme biosynthesis</keyword>
<evidence type="ECO:0000256" key="10">
    <source>
        <dbReference type="ARBA" id="ARBA00023157"/>
    </source>
</evidence>
<evidence type="ECO:0000256" key="2">
    <source>
        <dbReference type="ARBA" id="ARBA00022475"/>
    </source>
</evidence>
<feature type="region of interest" description="Disordered" evidence="12">
    <location>
        <begin position="1"/>
        <end position="20"/>
    </location>
</feature>
<dbReference type="GO" id="GO:0016020">
    <property type="term" value="C:membrane"/>
    <property type="evidence" value="ECO:0007669"/>
    <property type="project" value="UniProtKB-SubCell"/>
</dbReference>
<gene>
    <name evidence="14" type="ORF">SAMN04487966_105122</name>
</gene>
<evidence type="ECO:0000256" key="6">
    <source>
        <dbReference type="ARBA" id="ARBA00023002"/>
    </source>
</evidence>
<accession>A0A1I7MLX7</accession>
<dbReference type="InterPro" id="IPR003780">
    <property type="entry name" value="COX15/CtaA_fam"/>
</dbReference>
<dbReference type="Pfam" id="PF02628">
    <property type="entry name" value="COX15-CtaA"/>
    <property type="match status" value="1"/>
</dbReference>
<organism evidence="14 15">
    <name type="scientific">Micrococcus terreus</name>
    <dbReference type="NCBI Taxonomy" id="574650"/>
    <lineage>
        <taxon>Bacteria</taxon>
        <taxon>Bacillati</taxon>
        <taxon>Actinomycetota</taxon>
        <taxon>Actinomycetes</taxon>
        <taxon>Micrococcales</taxon>
        <taxon>Micrococcaceae</taxon>
        <taxon>Micrococcus</taxon>
    </lineage>
</organism>
<dbReference type="PANTHER" id="PTHR35457:SF1">
    <property type="entry name" value="HEME A SYNTHASE"/>
    <property type="match status" value="1"/>
</dbReference>
<dbReference type="STRING" id="574650.SAMN04487966_105122"/>
<protein>
    <submittedName>
        <fullName evidence="14">Cytochrome c oxidase assembly protein subunit 15</fullName>
    </submittedName>
</protein>
<reference evidence="14 15" key="1">
    <citation type="submission" date="2016-10" db="EMBL/GenBank/DDBJ databases">
        <authorList>
            <person name="de Groot N.N."/>
        </authorList>
    </citation>
    <scope>NUCLEOTIDE SEQUENCE [LARGE SCALE GENOMIC DNA]</scope>
    <source>
        <strain evidence="14 15">CGMCC 1.7054</strain>
    </source>
</reference>
<feature type="transmembrane region" description="Helical" evidence="13">
    <location>
        <begin position="160"/>
        <end position="180"/>
    </location>
</feature>
<dbReference type="PANTHER" id="PTHR35457">
    <property type="entry name" value="HEME A SYNTHASE"/>
    <property type="match status" value="1"/>
</dbReference>
<evidence type="ECO:0000256" key="12">
    <source>
        <dbReference type="SAM" id="MobiDB-lite"/>
    </source>
</evidence>
<keyword evidence="7" id="KW-0408">Iron</keyword>
<keyword evidence="4" id="KW-0479">Metal-binding</keyword>
<keyword evidence="2" id="KW-1003">Cell membrane</keyword>
<evidence type="ECO:0000256" key="4">
    <source>
        <dbReference type="ARBA" id="ARBA00022723"/>
    </source>
</evidence>
<dbReference type="AlphaFoldDB" id="A0A1I7MLX7"/>
<feature type="transmembrane region" description="Helical" evidence="13">
    <location>
        <begin position="286"/>
        <end position="304"/>
    </location>
</feature>
<evidence type="ECO:0000256" key="11">
    <source>
        <dbReference type="ARBA" id="ARBA00023444"/>
    </source>
</evidence>
<comment type="pathway">
    <text evidence="11">Porphyrin-containing compound metabolism.</text>
</comment>
<evidence type="ECO:0000313" key="15">
    <source>
        <dbReference type="Proteomes" id="UP000198881"/>
    </source>
</evidence>
<keyword evidence="5 13" id="KW-1133">Transmembrane helix</keyword>
<evidence type="ECO:0000256" key="1">
    <source>
        <dbReference type="ARBA" id="ARBA00004141"/>
    </source>
</evidence>
<keyword evidence="6" id="KW-0560">Oxidoreductase</keyword>
<evidence type="ECO:0000256" key="5">
    <source>
        <dbReference type="ARBA" id="ARBA00022989"/>
    </source>
</evidence>
<comment type="subcellular location">
    <subcellularLocation>
        <location evidence="1">Membrane</location>
        <topology evidence="1">Multi-pass membrane protein</topology>
    </subcellularLocation>
</comment>
<dbReference type="InterPro" id="IPR050450">
    <property type="entry name" value="COX15/CtaA_HemeA_synthase"/>
</dbReference>
<evidence type="ECO:0000256" key="13">
    <source>
        <dbReference type="SAM" id="Phobius"/>
    </source>
</evidence>
<evidence type="ECO:0000256" key="9">
    <source>
        <dbReference type="ARBA" id="ARBA00023136"/>
    </source>
</evidence>
<feature type="transmembrane region" description="Helical" evidence="13">
    <location>
        <begin position="101"/>
        <end position="122"/>
    </location>
</feature>
<feature type="transmembrane region" description="Helical" evidence="13">
    <location>
        <begin position="46"/>
        <end position="67"/>
    </location>
</feature>
<sequence>MTSSTQPAAVGTAPDVDLPHDAAVPRSAEPVLDGPRWLPSTITRTTYWLAIASLISEIGIIVTGGAVRLTKSGLGCPTWPKCTPESLTNTPEMGIHGIIEFGNRTLTFVLGFIALAMLLWVWRMRRSHPSLFWMSFGLLLGIPAQAVVGGITVLTQLNPWVVAGHFMVSATMVCVATLLVSRVGLEWRVRSESGTPPQPVDGPTTPLSRGLAWIVFISGWAAVYLGTVVTGTGPHGGDATAPRHDFDPLIVTRIHVVPVYIMVAAAVLLMIVVLRQDSSRGQRMSTVRVLMVVLFQGLIGYVQHFNGLPILLVLLHMLGAALIVWAMTNALDRQRSTYTARVAEAVEAGPEQMAQARA</sequence>
<evidence type="ECO:0000313" key="14">
    <source>
        <dbReference type="EMBL" id="SFV22926.1"/>
    </source>
</evidence>
<evidence type="ECO:0000256" key="7">
    <source>
        <dbReference type="ARBA" id="ARBA00023004"/>
    </source>
</evidence>
<proteinExistence type="predicted"/>
<keyword evidence="15" id="KW-1185">Reference proteome</keyword>
<dbReference type="GO" id="GO:0046872">
    <property type="term" value="F:metal ion binding"/>
    <property type="evidence" value="ECO:0007669"/>
    <property type="project" value="UniProtKB-KW"/>
</dbReference>
<keyword evidence="9 13" id="KW-0472">Membrane</keyword>
<keyword evidence="10" id="KW-1015">Disulfide bond</keyword>
<dbReference type="GO" id="GO:0016491">
    <property type="term" value="F:oxidoreductase activity"/>
    <property type="evidence" value="ECO:0007669"/>
    <property type="project" value="UniProtKB-KW"/>
</dbReference>
<name>A0A1I7MLX7_9MICC</name>
<dbReference type="Proteomes" id="UP000198881">
    <property type="component" value="Unassembled WGS sequence"/>
</dbReference>
<feature type="transmembrane region" description="Helical" evidence="13">
    <location>
        <begin position="131"/>
        <end position="154"/>
    </location>
</feature>
<dbReference type="EMBL" id="FPCG01000005">
    <property type="protein sequence ID" value="SFV22926.1"/>
    <property type="molecule type" value="Genomic_DNA"/>
</dbReference>
<feature type="transmembrane region" description="Helical" evidence="13">
    <location>
        <begin position="211"/>
        <end position="230"/>
    </location>
</feature>
<evidence type="ECO:0000256" key="8">
    <source>
        <dbReference type="ARBA" id="ARBA00023133"/>
    </source>
</evidence>
<keyword evidence="3 13" id="KW-0812">Transmembrane</keyword>
<dbReference type="GO" id="GO:0006784">
    <property type="term" value="P:heme A biosynthetic process"/>
    <property type="evidence" value="ECO:0007669"/>
    <property type="project" value="InterPro"/>
</dbReference>